<organism evidence="3 4">
    <name type="scientific">Amblyomma americanum</name>
    <name type="common">Lone star tick</name>
    <dbReference type="NCBI Taxonomy" id="6943"/>
    <lineage>
        <taxon>Eukaryota</taxon>
        <taxon>Metazoa</taxon>
        <taxon>Ecdysozoa</taxon>
        <taxon>Arthropoda</taxon>
        <taxon>Chelicerata</taxon>
        <taxon>Arachnida</taxon>
        <taxon>Acari</taxon>
        <taxon>Parasitiformes</taxon>
        <taxon>Ixodida</taxon>
        <taxon>Ixodoidea</taxon>
        <taxon>Ixodidae</taxon>
        <taxon>Amblyomminae</taxon>
        <taxon>Amblyomma</taxon>
    </lineage>
</organism>
<dbReference type="AlphaFoldDB" id="A0AAQ4DH44"/>
<evidence type="ECO:0000256" key="2">
    <source>
        <dbReference type="ARBA" id="ARBA00022729"/>
    </source>
</evidence>
<evidence type="ECO:0000256" key="1">
    <source>
        <dbReference type="ARBA" id="ARBA00022685"/>
    </source>
</evidence>
<dbReference type="SUPFAM" id="SSF56994">
    <property type="entry name" value="Insulin-like"/>
    <property type="match status" value="1"/>
</dbReference>
<keyword evidence="2" id="KW-0732">Signal</keyword>
<reference evidence="3 4" key="1">
    <citation type="journal article" date="2023" name="Arcadia Sci">
        <title>De novo assembly of a long-read Amblyomma americanum tick genome.</title>
        <authorList>
            <person name="Chou S."/>
            <person name="Poskanzer K.E."/>
            <person name="Rollins M."/>
            <person name="Thuy-Boun P.S."/>
        </authorList>
    </citation>
    <scope>NUCLEOTIDE SEQUENCE [LARGE SCALE GENOMIC DNA]</scope>
    <source>
        <strain evidence="3">F_SG_1</strain>
        <tissue evidence="3">Salivary glands</tissue>
    </source>
</reference>
<evidence type="ECO:0008006" key="5">
    <source>
        <dbReference type="Google" id="ProtNLM"/>
    </source>
</evidence>
<dbReference type="Gene3D" id="1.10.100.10">
    <property type="entry name" value="Insulin-like"/>
    <property type="match status" value="1"/>
</dbReference>
<proteinExistence type="predicted"/>
<sequence>MLKGANQARTPARPAPFYEALIQEQTERARLCSVLSNCAIHRTALVWYRPGRSLQLQGAWRVRAPAMLLQWMALWLGLCVAPPRLVAAGSEVPDWNEIFSNRNDDDWARVWHVERHRRCYHELMAHMNWVCEKDIYKMKRRKRDAPLDKDSDLAEVFLKPEAALSLLGSPSGKKPGGGRRKSWRRQRLGGRGIIDECCDVQTGCSWEEYAEYCPTSRRIRNRRR</sequence>
<name>A0AAQ4DH44_AMBAM</name>
<accession>A0AAQ4DH44</accession>
<comment type="caution">
    <text evidence="3">The sequence shown here is derived from an EMBL/GenBank/DDBJ whole genome shotgun (WGS) entry which is preliminary data.</text>
</comment>
<keyword evidence="1" id="KW-0165">Cleavage on pair of basic residues</keyword>
<dbReference type="EMBL" id="JARKHS020030756">
    <property type="protein sequence ID" value="KAK8761784.1"/>
    <property type="molecule type" value="Genomic_DNA"/>
</dbReference>
<dbReference type="InterPro" id="IPR036438">
    <property type="entry name" value="Insulin-like_sf"/>
</dbReference>
<evidence type="ECO:0000313" key="3">
    <source>
        <dbReference type="EMBL" id="KAK8761784.1"/>
    </source>
</evidence>
<protein>
    <recommendedName>
        <fullName evidence="5">Insulin-like peptide 7</fullName>
    </recommendedName>
</protein>
<keyword evidence="4" id="KW-1185">Reference proteome</keyword>
<gene>
    <name evidence="3" type="ORF">V5799_026955</name>
</gene>
<dbReference type="Proteomes" id="UP001321473">
    <property type="component" value="Unassembled WGS sequence"/>
</dbReference>
<evidence type="ECO:0000313" key="4">
    <source>
        <dbReference type="Proteomes" id="UP001321473"/>
    </source>
</evidence>